<evidence type="ECO:0000313" key="1">
    <source>
        <dbReference type="EMBL" id="QHS94415.1"/>
    </source>
</evidence>
<accession>A0A6C0BPQ2</accession>
<protein>
    <submittedName>
        <fullName evidence="1">Uncharacterized protein</fullName>
    </submittedName>
</protein>
<dbReference type="EMBL" id="MN739222">
    <property type="protein sequence ID" value="QHS94415.1"/>
    <property type="molecule type" value="Genomic_DNA"/>
</dbReference>
<organism evidence="1">
    <name type="scientific">viral metagenome</name>
    <dbReference type="NCBI Taxonomy" id="1070528"/>
    <lineage>
        <taxon>unclassified sequences</taxon>
        <taxon>metagenomes</taxon>
        <taxon>organismal metagenomes</taxon>
    </lineage>
</organism>
<sequence>MYTKEDYISAVNAFNDLKSFNIILPDRLLDGEGDEELYDGFYEQLADRFTDKIMKVKTILEIYEVYRKRGIVKNEISTDICAFVVHVNQVTNKLKSFDDPVASFHV</sequence>
<dbReference type="AlphaFoldDB" id="A0A6C0BPQ2"/>
<reference evidence="1" key="1">
    <citation type="journal article" date="2020" name="Nature">
        <title>Giant virus diversity and host interactions through global metagenomics.</title>
        <authorList>
            <person name="Schulz F."/>
            <person name="Roux S."/>
            <person name="Paez-Espino D."/>
            <person name="Jungbluth S."/>
            <person name="Walsh D.A."/>
            <person name="Denef V.J."/>
            <person name="McMahon K.D."/>
            <person name="Konstantinidis K.T."/>
            <person name="Eloe-Fadrosh E.A."/>
            <person name="Kyrpides N.C."/>
            <person name="Woyke T."/>
        </authorList>
    </citation>
    <scope>NUCLEOTIDE SEQUENCE</scope>
    <source>
        <strain evidence="1">GVMAG-M-3300018416-26</strain>
    </source>
</reference>
<name>A0A6C0BPQ2_9ZZZZ</name>
<proteinExistence type="predicted"/>